<evidence type="ECO:0000256" key="2">
    <source>
        <dbReference type="ARBA" id="ARBA00012544"/>
    </source>
</evidence>
<dbReference type="AlphaFoldDB" id="A0A6V7UW64"/>
<keyword evidence="3" id="KW-0328">Glycosyltransferase</keyword>
<proteinExistence type="inferred from homology"/>
<keyword evidence="4" id="KW-0808">Transferase</keyword>
<dbReference type="PANTHER" id="PTHR48043">
    <property type="entry name" value="EG:EG0003.4 PROTEIN-RELATED"/>
    <property type="match status" value="1"/>
</dbReference>
<evidence type="ECO:0000313" key="6">
    <source>
        <dbReference type="Proteomes" id="UP000580250"/>
    </source>
</evidence>
<dbReference type="EMBL" id="CAJEWN010000121">
    <property type="protein sequence ID" value="CAD2166852.1"/>
    <property type="molecule type" value="Genomic_DNA"/>
</dbReference>
<evidence type="ECO:0000256" key="1">
    <source>
        <dbReference type="ARBA" id="ARBA00009995"/>
    </source>
</evidence>
<comment type="caution">
    <text evidence="5">The sequence shown here is derived from an EMBL/GenBank/DDBJ whole genome shotgun (WGS) entry which is preliminary data.</text>
</comment>
<evidence type="ECO:0000256" key="3">
    <source>
        <dbReference type="ARBA" id="ARBA00022676"/>
    </source>
</evidence>
<evidence type="ECO:0000256" key="4">
    <source>
        <dbReference type="ARBA" id="ARBA00022679"/>
    </source>
</evidence>
<dbReference type="GO" id="GO:0015020">
    <property type="term" value="F:glucuronosyltransferase activity"/>
    <property type="evidence" value="ECO:0007669"/>
    <property type="project" value="UniProtKB-EC"/>
</dbReference>
<protein>
    <recommendedName>
        <fullName evidence="2">glucuronosyltransferase</fullName>
        <ecNumber evidence="2">2.4.1.17</ecNumber>
    </recommendedName>
</protein>
<gene>
    <name evidence="5" type="ORF">MENT_LOCUS18156</name>
</gene>
<dbReference type="Proteomes" id="UP000580250">
    <property type="component" value="Unassembled WGS sequence"/>
</dbReference>
<accession>A0A6V7UW64</accession>
<dbReference type="SUPFAM" id="SSF53756">
    <property type="entry name" value="UDP-Glycosyltransferase/glycogen phosphorylase"/>
    <property type="match status" value="1"/>
</dbReference>
<organism evidence="5 6">
    <name type="scientific">Meloidogyne enterolobii</name>
    <name type="common">Root-knot nematode worm</name>
    <name type="synonym">Meloidogyne mayaguensis</name>
    <dbReference type="NCBI Taxonomy" id="390850"/>
    <lineage>
        <taxon>Eukaryota</taxon>
        <taxon>Metazoa</taxon>
        <taxon>Ecdysozoa</taxon>
        <taxon>Nematoda</taxon>
        <taxon>Chromadorea</taxon>
        <taxon>Rhabditida</taxon>
        <taxon>Tylenchina</taxon>
        <taxon>Tylenchomorpha</taxon>
        <taxon>Tylenchoidea</taxon>
        <taxon>Meloidogynidae</taxon>
        <taxon>Meloidogyninae</taxon>
        <taxon>Meloidogyne</taxon>
    </lineage>
</organism>
<dbReference type="OrthoDB" id="5835829at2759"/>
<dbReference type="InterPro" id="IPR050271">
    <property type="entry name" value="UDP-glycosyltransferase"/>
</dbReference>
<dbReference type="EC" id="2.4.1.17" evidence="2"/>
<reference evidence="5 6" key="1">
    <citation type="submission" date="2020-08" db="EMBL/GenBank/DDBJ databases">
        <authorList>
            <person name="Koutsovoulos G."/>
            <person name="Danchin GJ E."/>
        </authorList>
    </citation>
    <scope>NUCLEOTIDE SEQUENCE [LARGE SCALE GENOMIC DNA]</scope>
</reference>
<sequence>MGESVSFNGFTQEYFNELVETFLKYDKCKFVVQLKDGFHSLVMLLKNFSAPWRLEGPSYNNIYFYMNKVNLQKFLAQKNLRGFITAGDQKCFNQALYVGVPLILIPFTFDQKFNAKIAEYMEVGTVVDHTKFVEEFPLAVRKLIGENQDSSNPNTFTENANKIKEIIDQFPNGQIKTFLETVEKAIEDKDEEAQFPEMPTKFEEIGHVGGIKPFSVVLDEFINSKQN</sequence>
<dbReference type="PANTHER" id="PTHR48043:SF145">
    <property type="entry name" value="FI06409P-RELATED"/>
    <property type="match status" value="1"/>
</dbReference>
<name>A0A6V7UW64_MELEN</name>
<dbReference type="Gene3D" id="3.40.50.2000">
    <property type="entry name" value="Glycogen Phosphorylase B"/>
    <property type="match status" value="1"/>
</dbReference>
<comment type="similarity">
    <text evidence="1">Belongs to the UDP-glycosyltransferase family.</text>
</comment>
<evidence type="ECO:0000313" key="5">
    <source>
        <dbReference type="EMBL" id="CAD2166852.1"/>
    </source>
</evidence>